<dbReference type="InterPro" id="IPR036116">
    <property type="entry name" value="FN3_sf"/>
</dbReference>
<keyword evidence="5" id="KW-1185">Reference proteome</keyword>
<dbReference type="Pfam" id="PF21109">
    <property type="entry name" value="Stonustoxin_helical"/>
    <property type="match status" value="1"/>
</dbReference>
<dbReference type="InterPro" id="IPR056072">
    <property type="entry name" value="SNTX_MACPF/CDC-like_dom"/>
</dbReference>
<dbReference type="Pfam" id="PF18078">
    <property type="entry name" value="Thioredoxin_11"/>
    <property type="match status" value="1"/>
</dbReference>
<evidence type="ECO:0000313" key="4">
    <source>
        <dbReference type="EMBL" id="KAA0711793.1"/>
    </source>
</evidence>
<dbReference type="Pfam" id="PF04548">
    <property type="entry name" value="AIG1"/>
    <property type="match status" value="1"/>
</dbReference>
<evidence type="ECO:0000256" key="2">
    <source>
        <dbReference type="ARBA" id="ARBA00022741"/>
    </source>
</evidence>
<dbReference type="InterPro" id="IPR040581">
    <property type="entry name" value="Thioredoxin_11"/>
</dbReference>
<dbReference type="PROSITE" id="PS50853">
    <property type="entry name" value="FN3"/>
    <property type="match status" value="1"/>
</dbReference>
<dbReference type="SUPFAM" id="SSF52540">
    <property type="entry name" value="P-loop containing nucleoside triphosphate hydrolases"/>
    <property type="match status" value="1"/>
</dbReference>
<dbReference type="Proteomes" id="UP000324632">
    <property type="component" value="Chromosome 14"/>
</dbReference>
<dbReference type="Gene3D" id="2.60.40.10">
    <property type="entry name" value="Immunoglobulins"/>
    <property type="match status" value="1"/>
</dbReference>
<organism evidence="4 5">
    <name type="scientific">Triplophysa tibetana</name>
    <dbReference type="NCBI Taxonomy" id="1572043"/>
    <lineage>
        <taxon>Eukaryota</taxon>
        <taxon>Metazoa</taxon>
        <taxon>Chordata</taxon>
        <taxon>Craniata</taxon>
        <taxon>Vertebrata</taxon>
        <taxon>Euteleostomi</taxon>
        <taxon>Actinopterygii</taxon>
        <taxon>Neopterygii</taxon>
        <taxon>Teleostei</taxon>
        <taxon>Ostariophysi</taxon>
        <taxon>Cypriniformes</taxon>
        <taxon>Nemacheilidae</taxon>
        <taxon>Triplophysa</taxon>
    </lineage>
</organism>
<name>A0A5A9NQV3_9TELE</name>
<evidence type="ECO:0000313" key="5">
    <source>
        <dbReference type="Proteomes" id="UP000324632"/>
    </source>
</evidence>
<dbReference type="InterPro" id="IPR027417">
    <property type="entry name" value="P-loop_NTPase"/>
</dbReference>
<dbReference type="InterPro" id="IPR052090">
    <property type="entry name" value="Cytolytic_pore-forming_toxin"/>
</dbReference>
<keyword evidence="2" id="KW-0547">Nucleotide-binding</keyword>
<comment type="similarity">
    <text evidence="1">Belongs to the TRAFAC class TrmE-Era-EngA-EngB-Septin-like GTPase superfamily. AIG1/Toc34/Toc159-like paraseptin GTPase family. IAN subfamily.</text>
</comment>
<dbReference type="PANTHER" id="PTHR31594">
    <property type="entry name" value="AIG1-TYPE G DOMAIN-CONTAINING PROTEIN"/>
    <property type="match status" value="1"/>
</dbReference>
<dbReference type="GO" id="GO:0005525">
    <property type="term" value="F:GTP binding"/>
    <property type="evidence" value="ECO:0007669"/>
    <property type="project" value="InterPro"/>
</dbReference>
<dbReference type="SUPFAM" id="SSF49265">
    <property type="entry name" value="Fibronectin type III"/>
    <property type="match status" value="1"/>
</dbReference>
<dbReference type="PANTHER" id="PTHR31594:SF15">
    <property type="entry name" value="VERRUCOTOXIN SUBUNIT BETA ISOFORM X1-RELATED"/>
    <property type="match status" value="1"/>
</dbReference>
<dbReference type="CDD" id="cd00882">
    <property type="entry name" value="Ras_like_GTPase"/>
    <property type="match status" value="1"/>
</dbReference>
<dbReference type="AlphaFoldDB" id="A0A5A9NQV3"/>
<dbReference type="Pfam" id="PF24674">
    <property type="entry name" value="MACPF_SNTX"/>
    <property type="match status" value="1"/>
</dbReference>
<comment type="caution">
    <text evidence="4">The sequence shown here is derived from an EMBL/GenBank/DDBJ whole genome shotgun (WGS) entry which is preliminary data.</text>
</comment>
<dbReference type="InterPro" id="IPR003961">
    <property type="entry name" value="FN3_dom"/>
</dbReference>
<gene>
    <name evidence="4" type="ORF">E1301_Tti019108</name>
</gene>
<proteinExistence type="inferred from homology"/>
<feature type="domain" description="Fibronectin type-III" evidence="3">
    <location>
        <begin position="517"/>
        <end position="609"/>
    </location>
</feature>
<dbReference type="InterPro" id="IPR048997">
    <property type="entry name" value="Stonustoxin-like_helical"/>
</dbReference>
<dbReference type="PROSITE" id="PS00675">
    <property type="entry name" value="SIGMA54_INTERACT_1"/>
    <property type="match status" value="1"/>
</dbReference>
<protein>
    <submittedName>
        <fullName evidence="4">Neoverrucotoxin subunit alpha</fullName>
    </submittedName>
</protein>
<evidence type="ECO:0000256" key="1">
    <source>
        <dbReference type="ARBA" id="ARBA00008535"/>
    </source>
</evidence>
<evidence type="ECO:0000259" key="3">
    <source>
        <dbReference type="PROSITE" id="PS50853"/>
    </source>
</evidence>
<sequence>MSLWSSMIRLPHENIRHFLASSLLKIDTEEGKSVLYTTKKNPRKGLRLWTKEQLEQNICANPQIYTDFQVTTSDSLEEKLKILKIDGSLKLSLLGGLVSLSGAANYLKDTKKSFNQQRLTLHYHCTTQFKEMTINHLTSGDVLHYDDDGATHVVTAVVYGADACFVFDREVSSDEDKKTVEIDVQVALKKLKSIASGKTGAKFDKNANQKTALQKFSCTFYGDFQLSSNPTTFDEAVKVFESLPNLLGENNERVVPLRVWLYPLDKLFSRVVKFQHDISISLITDIESMIESLNTTDMKCSDLLTDKPALEFKGFQDKIQRMKQNCHNHKLSLMKDLGLLLPKIRGKFIKDTELIDLLREHEESPFHRSALEQWLKEKEEESDVIKILLSKLNDSGATVEVKPNNIMMDLEAGHLVSYTFTSLGWSDELLSEQKAYRRPETKGKNDENVTDAKNKPWLTQDVQKIMKNNLKIFKDLIDSNDCKSTKFIVMSKEMEEHPGSCILLIEDGCDDAVCFSPPSKPDCPIVEEIIGPQVVLRVSASCPSTVEKKLLYKMKKEKDWTSQPVLKNQRTVTLTDLNSDTEYDIKCAAVGNLNYTIESDVVTVTTKRASMAILGHELFKIDQQTSKSILIEDGNPARYHLQTTTDNLDESKSYGKKIFGKRDPKKSHKTVLLLGETGTGKTTLINTMINYMCGVKREHKIWFEITDDQSKETSAHSQTSVITVYGVYIPEILVDFTIIETPGYGDTRGYSLHESIPEGLLNVCSSEGGVHEIDAVCFVIKANQNRLNDTQQYIFDAVQSLFAKDIEENIVLLFTHSDGAPPKNTLKAVKDAKFKCAVDEEKQPIYFLFNNCQSETMDEEYQTIQKQTWDLSYKGITGLFKFLDTIRPKSLWMTQHVLQKRKRLDADIVRLRSQNLGRLVFDAFYCVEVLGIIALNIDSPVMLRHIDFLIDMLKEIKEPEKAETLENIKKRAGK</sequence>
<dbReference type="InterPro" id="IPR006703">
    <property type="entry name" value="G_AIG1"/>
</dbReference>
<dbReference type="InterPro" id="IPR013783">
    <property type="entry name" value="Ig-like_fold"/>
</dbReference>
<dbReference type="CDD" id="cd00063">
    <property type="entry name" value="FN3"/>
    <property type="match status" value="1"/>
</dbReference>
<dbReference type="InterPro" id="IPR025662">
    <property type="entry name" value="Sigma_54_int_dom_ATP-bd_1"/>
</dbReference>
<dbReference type="Gene3D" id="3.40.50.300">
    <property type="entry name" value="P-loop containing nucleotide triphosphate hydrolases"/>
    <property type="match status" value="1"/>
</dbReference>
<dbReference type="EMBL" id="SOYY01000014">
    <property type="protein sequence ID" value="KAA0711793.1"/>
    <property type="molecule type" value="Genomic_DNA"/>
</dbReference>
<reference evidence="4 5" key="1">
    <citation type="journal article" date="2019" name="Mol. Ecol. Resour.">
        <title>Chromosome-level genome assembly of Triplophysa tibetana, a fish adapted to the harsh high-altitude environment of the Tibetan Plateau.</title>
        <authorList>
            <person name="Yang X."/>
            <person name="Liu H."/>
            <person name="Ma Z."/>
            <person name="Zou Y."/>
            <person name="Zou M."/>
            <person name="Mao Y."/>
            <person name="Li X."/>
            <person name="Wang H."/>
            <person name="Chen T."/>
            <person name="Wang W."/>
            <person name="Yang R."/>
        </authorList>
    </citation>
    <scope>NUCLEOTIDE SEQUENCE [LARGE SCALE GENOMIC DNA]</scope>
    <source>
        <strain evidence="4">TTIB1903HZAU</strain>
        <tissue evidence="4">Muscle</tissue>
    </source>
</reference>
<accession>A0A5A9NQV3</accession>